<dbReference type="SUPFAM" id="SSF55920">
    <property type="entry name" value="Creatinase/aminopeptidase"/>
    <property type="match status" value="1"/>
</dbReference>
<sequence length="211" mass="23955">MKNFFLNYKSSIIVSKLLGVLSNYIKPGINGLFLEKIASNFIKDNKVKSAFLGYNNYPFNICISINNEIIHGIPNKKILKNGDIITIDCGIIYKKHYSDCAYTFPVGNISNINKKLLLVTKKALYSAIKICKNNLFVNKIGDIIYKYIKKNNFNVVTNYCGHGIGKKLHQSPNILNYKDKNIKYKLKNNSVISIEPISTIGKPYNYISNNN</sequence>
<keyword evidence="3 6" id="KW-0645">Protease</keyword>
<evidence type="ECO:0000256" key="2">
    <source>
        <dbReference type="ARBA" id="ARBA00022438"/>
    </source>
</evidence>
<dbReference type="GO" id="GO:0070006">
    <property type="term" value="F:metalloaminopeptidase activity"/>
    <property type="evidence" value="ECO:0007669"/>
    <property type="project" value="InterPro"/>
</dbReference>
<dbReference type="PANTHER" id="PTHR43330">
    <property type="entry name" value="METHIONINE AMINOPEPTIDASE"/>
    <property type="match status" value="1"/>
</dbReference>
<name>A0AAU7QS61_9FLAO</name>
<dbReference type="PRINTS" id="PR00599">
    <property type="entry name" value="MAPEPTIDASE"/>
</dbReference>
<dbReference type="GO" id="GO:0004239">
    <property type="term" value="F:initiator methionyl aminopeptidase activity"/>
    <property type="evidence" value="ECO:0007669"/>
    <property type="project" value="UniProtKB-EC"/>
</dbReference>
<dbReference type="InterPro" id="IPR000994">
    <property type="entry name" value="Pept_M24"/>
</dbReference>
<dbReference type="GO" id="GO:0046872">
    <property type="term" value="F:metal ion binding"/>
    <property type="evidence" value="ECO:0007669"/>
    <property type="project" value="UniProtKB-KW"/>
</dbReference>
<evidence type="ECO:0000256" key="3">
    <source>
        <dbReference type="ARBA" id="ARBA00022670"/>
    </source>
</evidence>
<dbReference type="GO" id="GO:0006508">
    <property type="term" value="P:proteolysis"/>
    <property type="evidence" value="ECO:0007669"/>
    <property type="project" value="UniProtKB-KW"/>
</dbReference>
<comment type="catalytic activity">
    <reaction evidence="6">
        <text>Release of N-terminal amino acids, preferentially methionine, from peptides and arylamides.</text>
        <dbReference type="EC" id="3.4.11.18"/>
    </reaction>
</comment>
<dbReference type="PANTHER" id="PTHR43330:SF27">
    <property type="entry name" value="METHIONINE AMINOPEPTIDASE"/>
    <property type="match status" value="1"/>
</dbReference>
<protein>
    <recommendedName>
        <fullName evidence="6">Methionine aminopeptidase</fullName>
        <ecNumber evidence="6">3.4.11.18</ecNumber>
    </recommendedName>
</protein>
<dbReference type="GO" id="GO:0005829">
    <property type="term" value="C:cytosol"/>
    <property type="evidence" value="ECO:0007669"/>
    <property type="project" value="TreeGrafter"/>
</dbReference>
<keyword evidence="4 6" id="KW-0479">Metal-binding</keyword>
<reference evidence="8" key="1">
    <citation type="submission" date="2024-06" db="EMBL/GenBank/DDBJ databases">
        <title>Diversity, functionality, and evolutionary history of bacterial symbionts in false click beetles (Coleoptera, Throscidae).</title>
        <authorList>
            <person name="Wierz J.C."/>
            <person name="Malm H."/>
            <person name="Kaltenpoth M."/>
            <person name="Engl T."/>
        </authorList>
    </citation>
    <scope>NUCLEOTIDE SEQUENCE</scope>
    <source>
        <strain evidence="8">Tser</strain>
    </source>
</reference>
<evidence type="ECO:0000256" key="4">
    <source>
        <dbReference type="ARBA" id="ARBA00022723"/>
    </source>
</evidence>
<evidence type="ECO:0000256" key="5">
    <source>
        <dbReference type="ARBA" id="ARBA00022801"/>
    </source>
</evidence>
<dbReference type="NCBIfam" id="TIGR00500">
    <property type="entry name" value="met_pdase_I"/>
    <property type="match status" value="1"/>
</dbReference>
<keyword evidence="2 6" id="KW-0031">Aminopeptidase</keyword>
<comment type="cofactor">
    <cofactor evidence="6">
        <name>Co(2+)</name>
        <dbReference type="ChEBI" id="CHEBI:48828"/>
    </cofactor>
    <cofactor evidence="6">
        <name>Zn(2+)</name>
        <dbReference type="ChEBI" id="CHEBI:29105"/>
    </cofactor>
    <cofactor evidence="6">
        <name>Mn(2+)</name>
        <dbReference type="ChEBI" id="CHEBI:29035"/>
    </cofactor>
    <cofactor evidence="6">
        <name>Fe(2+)</name>
        <dbReference type="ChEBI" id="CHEBI:29033"/>
    </cofactor>
    <text evidence="6">Binds 2 divalent metal cations per subunit. Has a high-affinity and a low affinity metal-binding site. The true nature of the physiological cofactor is under debate. The enzyme is active with cobalt, zinc, manganese or divalent iron ions.</text>
</comment>
<dbReference type="InterPro" id="IPR001714">
    <property type="entry name" value="Pept_M24_MAP"/>
</dbReference>
<dbReference type="InterPro" id="IPR002467">
    <property type="entry name" value="Pept_M24A_MAP1"/>
</dbReference>
<dbReference type="Gene3D" id="3.90.230.10">
    <property type="entry name" value="Creatinase/methionine aminopeptidase superfamily"/>
    <property type="match status" value="1"/>
</dbReference>
<dbReference type="EC" id="3.4.11.18" evidence="6"/>
<organism evidence="8">
    <name type="scientific">Candidatus Shikimatogenerans sp. Tser</name>
    <dbReference type="NCBI Taxonomy" id="3158568"/>
    <lineage>
        <taxon>Bacteria</taxon>
        <taxon>Pseudomonadati</taxon>
        <taxon>Bacteroidota</taxon>
        <taxon>Flavobacteriia</taxon>
        <taxon>Flavobacteriales</taxon>
        <taxon>Candidatus Shikimatogenerans</taxon>
    </lineage>
</organism>
<proteinExistence type="inferred from homology"/>
<accession>A0AAU7QS61</accession>
<dbReference type="PROSITE" id="PS00680">
    <property type="entry name" value="MAP_1"/>
    <property type="match status" value="1"/>
</dbReference>
<gene>
    <name evidence="8" type="primary">map</name>
    <name evidence="8" type="ORF">ABNO52_00895</name>
</gene>
<evidence type="ECO:0000256" key="6">
    <source>
        <dbReference type="RuleBase" id="RU003653"/>
    </source>
</evidence>
<dbReference type="InterPro" id="IPR036005">
    <property type="entry name" value="Creatinase/aminopeptidase-like"/>
</dbReference>
<evidence type="ECO:0000259" key="7">
    <source>
        <dbReference type="Pfam" id="PF00557"/>
    </source>
</evidence>
<feature type="domain" description="Peptidase M24" evidence="7">
    <location>
        <begin position="11"/>
        <end position="197"/>
    </location>
</feature>
<dbReference type="AlphaFoldDB" id="A0AAU7QS61"/>
<comment type="function">
    <text evidence="1">Removes the N-terminal methionine from nascent proteins. The N-terminal methionine is often cleaved when the second residue in the primary sequence is small and uncharged (Met-Ala-, Cys, Gly, Pro, Ser, Thr, or Val). Requires deformylation of the N(alpha)-formylated initiator methionine before it can be hydrolyzed.</text>
</comment>
<evidence type="ECO:0000313" key="8">
    <source>
        <dbReference type="EMBL" id="XBT18156.1"/>
    </source>
</evidence>
<comment type="similarity">
    <text evidence="6">Belongs to the peptidase M24A family.</text>
</comment>
<dbReference type="Pfam" id="PF00557">
    <property type="entry name" value="Peptidase_M24"/>
    <property type="match status" value="1"/>
</dbReference>
<dbReference type="EMBL" id="CP157893">
    <property type="protein sequence ID" value="XBT18156.1"/>
    <property type="molecule type" value="Genomic_DNA"/>
</dbReference>
<evidence type="ECO:0000256" key="1">
    <source>
        <dbReference type="ARBA" id="ARBA00002521"/>
    </source>
</evidence>
<keyword evidence="5 8" id="KW-0378">Hydrolase</keyword>